<dbReference type="InterPro" id="IPR024344">
    <property type="entry name" value="MDMPI_metal-binding"/>
</dbReference>
<dbReference type="InterPro" id="IPR017517">
    <property type="entry name" value="Maleyloyr_isom"/>
</dbReference>
<dbReference type="InterPro" id="IPR034660">
    <property type="entry name" value="DinB/YfiT-like"/>
</dbReference>
<feature type="domain" description="Mycothiol-dependent maleylpyruvate isomerase metal-binding" evidence="1">
    <location>
        <begin position="18"/>
        <end position="126"/>
    </location>
</feature>
<evidence type="ECO:0000259" key="1">
    <source>
        <dbReference type="Pfam" id="PF11716"/>
    </source>
</evidence>
<evidence type="ECO:0000313" key="3">
    <source>
        <dbReference type="Proteomes" id="UP001500390"/>
    </source>
</evidence>
<keyword evidence="3" id="KW-1185">Reference proteome</keyword>
<dbReference type="EMBL" id="BAABFX010000019">
    <property type="protein sequence ID" value="GAA4391533.1"/>
    <property type="molecule type" value="Genomic_DNA"/>
</dbReference>
<gene>
    <name evidence="2" type="ORF">GCM10023153_09600</name>
</gene>
<dbReference type="Pfam" id="PF11716">
    <property type="entry name" value="MDMPI_N"/>
    <property type="match status" value="1"/>
</dbReference>
<name>A0ABP8JJ24_9MICO</name>
<dbReference type="NCBIfam" id="TIGR03083">
    <property type="entry name" value="maleylpyruvate isomerase family mycothiol-dependent enzyme"/>
    <property type="match status" value="1"/>
</dbReference>
<dbReference type="Proteomes" id="UP001500390">
    <property type="component" value="Unassembled WGS sequence"/>
</dbReference>
<sequence>MPARPRSYRRSMNPTYATLTDRFTDVVDAVPNWLAASPCEGWSVGDVVDHVVSTQRDFLRAHTDLAPEPTTADPAQRWAAHRALVAQVLPGLADVAYETPFGPSTVGQTMTTFYGFDLIVHRWDIATGAGLVAPLGDEEIDILEAVVPTFGEHLYAEGICKGPLDVGPDADRTARILAVLGRAA</sequence>
<accession>A0ABP8JJ24</accession>
<protein>
    <recommendedName>
        <fullName evidence="1">Mycothiol-dependent maleylpyruvate isomerase metal-binding domain-containing protein</fullName>
    </recommendedName>
</protein>
<proteinExistence type="predicted"/>
<organism evidence="2 3">
    <name type="scientific">Ornithinibacter aureus</name>
    <dbReference type="NCBI Taxonomy" id="622664"/>
    <lineage>
        <taxon>Bacteria</taxon>
        <taxon>Bacillati</taxon>
        <taxon>Actinomycetota</taxon>
        <taxon>Actinomycetes</taxon>
        <taxon>Micrococcales</taxon>
        <taxon>Intrasporangiaceae</taxon>
        <taxon>Ornithinibacter</taxon>
    </lineage>
</organism>
<comment type="caution">
    <text evidence="2">The sequence shown here is derived from an EMBL/GenBank/DDBJ whole genome shotgun (WGS) entry which is preliminary data.</text>
</comment>
<dbReference type="SUPFAM" id="SSF109854">
    <property type="entry name" value="DinB/YfiT-like putative metalloenzymes"/>
    <property type="match status" value="1"/>
</dbReference>
<dbReference type="Gene3D" id="1.20.120.450">
    <property type="entry name" value="dinb family like domain"/>
    <property type="match status" value="1"/>
</dbReference>
<evidence type="ECO:0000313" key="2">
    <source>
        <dbReference type="EMBL" id="GAA4391533.1"/>
    </source>
</evidence>
<reference evidence="3" key="1">
    <citation type="journal article" date="2019" name="Int. J. Syst. Evol. Microbiol.">
        <title>The Global Catalogue of Microorganisms (GCM) 10K type strain sequencing project: providing services to taxonomists for standard genome sequencing and annotation.</title>
        <authorList>
            <consortium name="The Broad Institute Genomics Platform"/>
            <consortium name="The Broad Institute Genome Sequencing Center for Infectious Disease"/>
            <person name="Wu L."/>
            <person name="Ma J."/>
        </authorList>
    </citation>
    <scope>NUCLEOTIDE SEQUENCE [LARGE SCALE GENOMIC DNA]</scope>
    <source>
        <strain evidence="3">JCM 17738</strain>
    </source>
</reference>